<evidence type="ECO:0008006" key="3">
    <source>
        <dbReference type="Google" id="ProtNLM"/>
    </source>
</evidence>
<evidence type="ECO:0000313" key="1">
    <source>
        <dbReference type="EMBL" id="PGH58800.1"/>
    </source>
</evidence>
<dbReference type="Proteomes" id="UP000225379">
    <property type="component" value="Unassembled WGS sequence"/>
</dbReference>
<dbReference type="EMBL" id="PDKW01000037">
    <property type="protein sequence ID" value="PGH58800.1"/>
    <property type="molecule type" value="Genomic_DNA"/>
</dbReference>
<reference evidence="2" key="1">
    <citation type="submission" date="2017-10" db="EMBL/GenBank/DDBJ databases">
        <authorList>
            <person name="Kravchenko I.K."/>
            <person name="Grouzdev D.S."/>
        </authorList>
    </citation>
    <scope>NUCLEOTIDE SEQUENCE [LARGE SCALE GENOMIC DNA]</scope>
    <source>
        <strain evidence="2">B2</strain>
    </source>
</reference>
<comment type="caution">
    <text evidence="1">The sequence shown here is derived from an EMBL/GenBank/DDBJ whole genome shotgun (WGS) entry which is preliminary data.</text>
</comment>
<evidence type="ECO:0000313" key="2">
    <source>
        <dbReference type="Proteomes" id="UP000225379"/>
    </source>
</evidence>
<proteinExistence type="predicted"/>
<name>A0A2B8BM20_9PROT</name>
<accession>A0A2B8BM20</accession>
<dbReference type="AlphaFoldDB" id="A0A2B8BM20"/>
<protein>
    <recommendedName>
        <fullName evidence="3">YgiT-type zinc finger domain-containing protein</fullName>
    </recommendedName>
</protein>
<dbReference type="Gene3D" id="3.10.20.860">
    <property type="match status" value="1"/>
</dbReference>
<sequence>MLNTDFGEPLDKLCPECGSANLVHSVETQAVRFPYGPGDVLMATVDVQVPVTTCGACGEAWTDARAESVREEAVLQRLAELKA</sequence>
<keyword evidence="2" id="KW-1185">Reference proteome</keyword>
<organism evidence="1 2">
    <name type="scientific">Azospirillum palustre</name>
    <dbReference type="NCBI Taxonomy" id="2044885"/>
    <lineage>
        <taxon>Bacteria</taxon>
        <taxon>Pseudomonadati</taxon>
        <taxon>Pseudomonadota</taxon>
        <taxon>Alphaproteobacteria</taxon>
        <taxon>Rhodospirillales</taxon>
        <taxon>Azospirillaceae</taxon>
        <taxon>Azospirillum</taxon>
    </lineage>
</organism>
<gene>
    <name evidence="1" type="ORF">CRT60_02050</name>
</gene>